<proteinExistence type="predicted"/>
<dbReference type="EMBL" id="GBRH01203182">
    <property type="protein sequence ID" value="JAD94713.1"/>
    <property type="molecule type" value="Transcribed_RNA"/>
</dbReference>
<organism evidence="2">
    <name type="scientific">Arundo donax</name>
    <name type="common">Giant reed</name>
    <name type="synonym">Donax arundinaceus</name>
    <dbReference type="NCBI Taxonomy" id="35708"/>
    <lineage>
        <taxon>Eukaryota</taxon>
        <taxon>Viridiplantae</taxon>
        <taxon>Streptophyta</taxon>
        <taxon>Embryophyta</taxon>
        <taxon>Tracheophyta</taxon>
        <taxon>Spermatophyta</taxon>
        <taxon>Magnoliopsida</taxon>
        <taxon>Liliopsida</taxon>
        <taxon>Poales</taxon>
        <taxon>Poaceae</taxon>
        <taxon>PACMAD clade</taxon>
        <taxon>Arundinoideae</taxon>
        <taxon>Arundineae</taxon>
        <taxon>Arundo</taxon>
    </lineage>
</organism>
<feature type="region of interest" description="Disordered" evidence="1">
    <location>
        <begin position="1"/>
        <end position="52"/>
    </location>
</feature>
<reference evidence="2" key="1">
    <citation type="submission" date="2014-09" db="EMBL/GenBank/DDBJ databases">
        <authorList>
            <person name="Magalhaes I.L.F."/>
            <person name="Oliveira U."/>
            <person name="Santos F.R."/>
            <person name="Vidigal T.H.D.A."/>
            <person name="Brescovit A.D."/>
            <person name="Santos A.J."/>
        </authorList>
    </citation>
    <scope>NUCLEOTIDE SEQUENCE</scope>
    <source>
        <tissue evidence="2">Shoot tissue taken approximately 20 cm above the soil surface</tissue>
    </source>
</reference>
<evidence type="ECO:0000313" key="2">
    <source>
        <dbReference type="EMBL" id="JAD94713.1"/>
    </source>
</evidence>
<reference evidence="2" key="2">
    <citation type="journal article" date="2015" name="Data Brief">
        <title>Shoot transcriptome of the giant reed, Arundo donax.</title>
        <authorList>
            <person name="Barrero R.A."/>
            <person name="Guerrero F.D."/>
            <person name="Moolhuijzen P."/>
            <person name="Goolsby J.A."/>
            <person name="Tidwell J."/>
            <person name="Bellgard S.E."/>
            <person name="Bellgard M.I."/>
        </authorList>
    </citation>
    <scope>NUCLEOTIDE SEQUENCE</scope>
    <source>
        <tissue evidence="2">Shoot tissue taken approximately 20 cm above the soil surface</tissue>
    </source>
</reference>
<sequence>MGNHGSNLFPRRMTPSSWRSPTSVRSPCWPVTRASQRASTTPPLRATPTKTTTVTAWRTKMSGRTGGRSLGRRPPSRSLTRLISLILAELVHVIRRFISGSLLLVIH</sequence>
<name>A0A0A9E6R4_ARUDO</name>
<feature type="compositionally biased region" description="Polar residues" evidence="1">
    <location>
        <begin position="14"/>
        <end position="25"/>
    </location>
</feature>
<dbReference type="AlphaFoldDB" id="A0A0A9E6R4"/>
<protein>
    <submittedName>
        <fullName evidence="2">Uncharacterized protein</fullName>
    </submittedName>
</protein>
<accession>A0A0A9E6R4</accession>
<evidence type="ECO:0000256" key="1">
    <source>
        <dbReference type="SAM" id="MobiDB-lite"/>
    </source>
</evidence>
<feature type="compositionally biased region" description="Low complexity" evidence="1">
    <location>
        <begin position="40"/>
        <end position="52"/>
    </location>
</feature>